<dbReference type="AlphaFoldDB" id="A0A855SE11"/>
<dbReference type="RefSeq" id="WP_045083077.1">
    <property type="nucleotide sequence ID" value="NZ_JZSO01000025.1"/>
</dbReference>
<name>A0A855SE11_PHOAN</name>
<protein>
    <submittedName>
        <fullName evidence="1">Uncharacterized protein</fullName>
    </submittedName>
</protein>
<dbReference type="EMBL" id="PYOY01000004">
    <property type="protein sequence ID" value="PSX07630.1"/>
    <property type="molecule type" value="Genomic_DNA"/>
</dbReference>
<dbReference type="Proteomes" id="UP000241440">
    <property type="component" value="Unassembled WGS sequence"/>
</dbReference>
<accession>A0A855SE11</accession>
<sequence length="142" mass="15791">MFEYHVTGLGRDGTYNIVVHSQVKLADGSYSYDVWSAIVKLSDSMANYCSIGDESIASEDIYHYSVVPCTDPNLVTALVFHESYLNDKSLNIGDKGYSFSKNKITVDSSTGKYVVSLYLKELTINDFGELSYFVTSTGIEFN</sequence>
<comment type="caution">
    <text evidence="1">The sequence shown here is derived from an EMBL/GenBank/DDBJ whole genome shotgun (WGS) entry which is preliminary data.</text>
</comment>
<gene>
    <name evidence="1" type="ORF">C0W41_10290</name>
</gene>
<proteinExistence type="predicted"/>
<evidence type="ECO:0000313" key="1">
    <source>
        <dbReference type="EMBL" id="PSX07630.1"/>
    </source>
</evidence>
<reference evidence="1 2" key="1">
    <citation type="submission" date="2018-01" db="EMBL/GenBank/DDBJ databases">
        <title>Whole genome sequencing of Histamine producing bacteria.</title>
        <authorList>
            <person name="Butler K."/>
        </authorList>
    </citation>
    <scope>NUCLEOTIDE SEQUENCE [LARGE SCALE GENOMIC DNA]</scope>
    <source>
        <strain evidence="1 2">A2-1</strain>
    </source>
</reference>
<organism evidence="1 2">
    <name type="scientific">Photobacterium angustum</name>
    <dbReference type="NCBI Taxonomy" id="661"/>
    <lineage>
        <taxon>Bacteria</taxon>
        <taxon>Pseudomonadati</taxon>
        <taxon>Pseudomonadota</taxon>
        <taxon>Gammaproteobacteria</taxon>
        <taxon>Vibrionales</taxon>
        <taxon>Vibrionaceae</taxon>
        <taxon>Photobacterium</taxon>
    </lineage>
</organism>
<evidence type="ECO:0000313" key="2">
    <source>
        <dbReference type="Proteomes" id="UP000241440"/>
    </source>
</evidence>
<dbReference type="GeneID" id="61228771"/>